<evidence type="ECO:0000259" key="1">
    <source>
        <dbReference type="Pfam" id="PF00078"/>
    </source>
</evidence>
<dbReference type="InterPro" id="IPR053134">
    <property type="entry name" value="RNA-dir_DNA_polymerase"/>
</dbReference>
<reference evidence="2" key="1">
    <citation type="submission" date="2018-05" db="EMBL/GenBank/DDBJ databases">
        <title>Draft genome of Mucuna pruriens seed.</title>
        <authorList>
            <person name="Nnadi N.E."/>
            <person name="Vos R."/>
            <person name="Hasami M.H."/>
            <person name="Devisetty U.K."/>
            <person name="Aguiy J.C."/>
        </authorList>
    </citation>
    <scope>NUCLEOTIDE SEQUENCE [LARGE SCALE GENOMIC DNA]</scope>
    <source>
        <strain evidence="2">JCA_2017</strain>
    </source>
</reference>
<dbReference type="AlphaFoldDB" id="A0A371E302"/>
<dbReference type="Gene3D" id="3.30.70.270">
    <property type="match status" value="1"/>
</dbReference>
<dbReference type="Gene3D" id="3.10.10.10">
    <property type="entry name" value="HIV Type 1 Reverse Transcriptase, subunit A, domain 1"/>
    <property type="match status" value="1"/>
</dbReference>
<name>A0A371E302_MUCPR</name>
<dbReference type="InterPro" id="IPR000477">
    <property type="entry name" value="RT_dom"/>
</dbReference>
<dbReference type="Pfam" id="PF00078">
    <property type="entry name" value="RVT_1"/>
    <property type="match status" value="1"/>
</dbReference>
<dbReference type="OrthoDB" id="1723412at2759"/>
<dbReference type="Proteomes" id="UP000257109">
    <property type="component" value="Unassembled WGS sequence"/>
</dbReference>
<evidence type="ECO:0000313" key="3">
    <source>
        <dbReference type="Proteomes" id="UP000257109"/>
    </source>
</evidence>
<dbReference type="PANTHER" id="PTHR24559:SF444">
    <property type="entry name" value="REVERSE TRANSCRIPTASE DOMAIN-CONTAINING PROTEIN"/>
    <property type="match status" value="1"/>
</dbReference>
<feature type="domain" description="Reverse transcriptase" evidence="1">
    <location>
        <begin position="29"/>
        <end position="110"/>
    </location>
</feature>
<dbReference type="InterPro" id="IPR043128">
    <property type="entry name" value="Rev_trsase/Diguanyl_cyclase"/>
</dbReference>
<sequence>MHKILIKEEAHPISQQQRRLNPTILDMVRKENSWRVRIDYKKLNQVTRKDHFPLPFIDQFLEKLAGKSNYCFLDGFSRYMQIHIVPEDQHKTTFTFSFGTFAYTRMSFGL</sequence>
<accession>A0A371E302</accession>
<protein>
    <recommendedName>
        <fullName evidence="1">Reverse transcriptase domain-containing protein</fullName>
    </recommendedName>
</protein>
<dbReference type="SUPFAM" id="SSF56672">
    <property type="entry name" value="DNA/RNA polymerases"/>
    <property type="match status" value="1"/>
</dbReference>
<comment type="caution">
    <text evidence="2">The sequence shown here is derived from an EMBL/GenBank/DDBJ whole genome shotgun (WGS) entry which is preliminary data.</text>
</comment>
<evidence type="ECO:0000313" key="2">
    <source>
        <dbReference type="EMBL" id="RDX60412.1"/>
    </source>
</evidence>
<dbReference type="InterPro" id="IPR043502">
    <property type="entry name" value="DNA/RNA_pol_sf"/>
</dbReference>
<feature type="non-terminal residue" evidence="2">
    <location>
        <position position="1"/>
    </location>
</feature>
<proteinExistence type="predicted"/>
<organism evidence="2 3">
    <name type="scientific">Mucuna pruriens</name>
    <name type="common">Velvet bean</name>
    <name type="synonym">Dolichos pruriens</name>
    <dbReference type="NCBI Taxonomy" id="157652"/>
    <lineage>
        <taxon>Eukaryota</taxon>
        <taxon>Viridiplantae</taxon>
        <taxon>Streptophyta</taxon>
        <taxon>Embryophyta</taxon>
        <taxon>Tracheophyta</taxon>
        <taxon>Spermatophyta</taxon>
        <taxon>Magnoliopsida</taxon>
        <taxon>eudicotyledons</taxon>
        <taxon>Gunneridae</taxon>
        <taxon>Pentapetalae</taxon>
        <taxon>rosids</taxon>
        <taxon>fabids</taxon>
        <taxon>Fabales</taxon>
        <taxon>Fabaceae</taxon>
        <taxon>Papilionoideae</taxon>
        <taxon>50 kb inversion clade</taxon>
        <taxon>NPAAA clade</taxon>
        <taxon>indigoferoid/millettioid clade</taxon>
        <taxon>Phaseoleae</taxon>
        <taxon>Mucuna</taxon>
    </lineage>
</organism>
<dbReference type="EMBL" id="QJKJ01016887">
    <property type="protein sequence ID" value="RDX60412.1"/>
    <property type="molecule type" value="Genomic_DNA"/>
</dbReference>
<keyword evidence="3" id="KW-1185">Reference proteome</keyword>
<gene>
    <name evidence="2" type="ORF">CR513_61448</name>
</gene>
<dbReference type="PANTHER" id="PTHR24559">
    <property type="entry name" value="TRANSPOSON TY3-I GAG-POL POLYPROTEIN"/>
    <property type="match status" value="1"/>
</dbReference>